<dbReference type="CDD" id="cd09736">
    <property type="entry name" value="Csy2_I-F"/>
    <property type="match status" value="1"/>
</dbReference>
<gene>
    <name evidence="1" type="ORF">B6D06_00975</name>
</gene>
<evidence type="ECO:0000313" key="1">
    <source>
        <dbReference type="EMBL" id="OTQ53400.1"/>
    </source>
</evidence>
<evidence type="ECO:0000313" key="2">
    <source>
        <dbReference type="Proteomes" id="UP000194968"/>
    </source>
</evidence>
<dbReference type="AlphaFoldDB" id="A0A242NX52"/>
<organism evidence="1 2">
    <name type="scientific">Gilliamella apis</name>
    <dbReference type="NCBI Taxonomy" id="1970738"/>
    <lineage>
        <taxon>Bacteria</taxon>
        <taxon>Pseudomonadati</taxon>
        <taxon>Pseudomonadota</taxon>
        <taxon>Gammaproteobacteria</taxon>
        <taxon>Orbales</taxon>
        <taxon>Orbaceae</taxon>
        <taxon>Gilliamella</taxon>
    </lineage>
</organism>
<dbReference type="RefSeq" id="WP_086319914.1">
    <property type="nucleotide sequence ID" value="NZ_NASK01000060.1"/>
</dbReference>
<name>A0A242NX52_9GAMM</name>
<dbReference type="Pfam" id="PF09614">
    <property type="entry name" value="Cas_Csy2"/>
    <property type="match status" value="1"/>
</dbReference>
<comment type="caution">
    <text evidence="1">The sequence shown here is derived from an EMBL/GenBank/DDBJ whole genome shotgun (WGS) entry which is preliminary data.</text>
</comment>
<reference evidence="1 2" key="1">
    <citation type="submission" date="2017-03" db="EMBL/GenBank/DDBJ databases">
        <title>Comparative genomics of honeybee gut symbionts reveal geographically distinct and subgroup specific antibiotic resistance.</title>
        <authorList>
            <person name="Ludvigsen J."/>
            <person name="Porcellato D."/>
            <person name="Labee-Lund T.M."/>
            <person name="Amdam G.V."/>
            <person name="Rudi K."/>
        </authorList>
    </citation>
    <scope>NUCLEOTIDE SEQUENCE [LARGE SCALE GENOMIC DNA]</scope>
    <source>
        <strain evidence="1 2">A-4-12</strain>
    </source>
</reference>
<dbReference type="EMBL" id="NASK01000060">
    <property type="protein sequence ID" value="OTQ53400.1"/>
    <property type="molecule type" value="Genomic_DNA"/>
</dbReference>
<dbReference type="OrthoDB" id="1550641at2"/>
<protein>
    <submittedName>
        <fullName evidence="1">Type I-F CRISPR-associated protein Csy2</fullName>
    </submittedName>
</protein>
<sequence length="305" mass="34623">MASLKYYLLFDHVKIHNANAISSPLTYGFPAISGFLGAIHALNRKIESDDPIYLDGVLIACHDCDVQVYRPNNYADYTFRLTRNPLAKNGDTRSIIEEGRVHLDVSLIVEVKIEDRETLDDVNDQEKFINQIRQKLYQQRIAGGQVIEIESVGLYSASESLDDLTQALLPAFVLVEAQQDLQEITAELQQKDPNATALDALVETAMLHHHPQEKEHWQTTSVKQGRGWLVPIPLGYQAISPLFDAGMVEHARSNEHPTQFVECIYGLGKWVFPLRLQDNLSQAFWRYKCSELQSNDADIYIINQD</sequence>
<accession>A0A242NX52</accession>
<dbReference type="InterPro" id="IPR013398">
    <property type="entry name" value="CRISPR-assoc_prot_Csy2"/>
</dbReference>
<dbReference type="NCBIfam" id="TIGR02565">
    <property type="entry name" value="cas_Csy2"/>
    <property type="match status" value="1"/>
</dbReference>
<dbReference type="Proteomes" id="UP000194968">
    <property type="component" value="Unassembled WGS sequence"/>
</dbReference>
<proteinExistence type="predicted"/>